<sequence>MKDEMSKYRRRLFGGLIFYGIFSLGIIPFFTLIMGTKDNILTTSMSAMGNTSGNMHFWFIIWTIVFCAYFASFMGYLLMLTKNTHSKIRGFVYFAIVVLIVGNFFPFLPETFPGFSSLHNFCAQISSISLAVSLMLFALTLRNSYSLMFKKALVFVLVIWIVLVALMGLLGTTSLTEMTGIILAGIFLFTVLVWLYREDTFDPVQSLKDSDAEEAVEAAQKLSRKAEAAKKEYLKLEAAARRAKIEAEEACRVAKHKKD</sequence>
<keyword evidence="4" id="KW-1185">Reference proteome</keyword>
<keyword evidence="2" id="KW-1133">Transmembrane helix</keyword>
<feature type="coiled-coil region" evidence="1">
    <location>
        <begin position="212"/>
        <end position="246"/>
    </location>
</feature>
<keyword evidence="1" id="KW-0175">Coiled coil</keyword>
<dbReference type="OrthoDB" id="2086664at2"/>
<gene>
    <name evidence="3" type="ORF">HMPREF3293_01060</name>
</gene>
<feature type="transmembrane region" description="Helical" evidence="2">
    <location>
        <begin position="12"/>
        <end position="35"/>
    </location>
</feature>
<keyword evidence="2" id="KW-0812">Transmembrane</keyword>
<dbReference type="STRING" id="626937.HMPREF3293_01060"/>
<evidence type="ECO:0000256" key="2">
    <source>
        <dbReference type="SAM" id="Phobius"/>
    </source>
</evidence>
<dbReference type="RefSeq" id="WP_066520621.1">
    <property type="nucleotide sequence ID" value="NZ_CABMOF010000003.1"/>
</dbReference>
<protein>
    <recommendedName>
        <fullName evidence="5">DUF998 domain-containing protein</fullName>
    </recommendedName>
</protein>
<accession>A0A136Q6M9</accession>
<proteinExistence type="predicted"/>
<evidence type="ECO:0000256" key="1">
    <source>
        <dbReference type="SAM" id="Coils"/>
    </source>
</evidence>
<feature type="transmembrane region" description="Helical" evidence="2">
    <location>
        <begin position="178"/>
        <end position="196"/>
    </location>
</feature>
<evidence type="ECO:0008006" key="5">
    <source>
        <dbReference type="Google" id="ProtNLM"/>
    </source>
</evidence>
<feature type="transmembrane region" description="Helical" evidence="2">
    <location>
        <begin position="153"/>
        <end position="172"/>
    </location>
</feature>
<feature type="transmembrane region" description="Helical" evidence="2">
    <location>
        <begin position="55"/>
        <end position="79"/>
    </location>
</feature>
<feature type="transmembrane region" description="Helical" evidence="2">
    <location>
        <begin position="91"/>
        <end position="109"/>
    </location>
</feature>
<dbReference type="Proteomes" id="UP000070366">
    <property type="component" value="Unassembled WGS sequence"/>
</dbReference>
<organism evidence="3 4">
    <name type="scientific">Christensenella minuta</name>
    <dbReference type="NCBI Taxonomy" id="626937"/>
    <lineage>
        <taxon>Bacteria</taxon>
        <taxon>Bacillati</taxon>
        <taxon>Bacillota</taxon>
        <taxon>Clostridia</taxon>
        <taxon>Christensenellales</taxon>
        <taxon>Christensenellaceae</taxon>
        <taxon>Christensenella</taxon>
    </lineage>
</organism>
<evidence type="ECO:0000313" key="3">
    <source>
        <dbReference type="EMBL" id="KXK66323.1"/>
    </source>
</evidence>
<evidence type="ECO:0000313" key="4">
    <source>
        <dbReference type="Proteomes" id="UP000070366"/>
    </source>
</evidence>
<reference evidence="3 4" key="1">
    <citation type="submission" date="2016-02" db="EMBL/GenBank/DDBJ databases">
        <authorList>
            <person name="Wen L."/>
            <person name="He K."/>
            <person name="Yang H."/>
        </authorList>
    </citation>
    <scope>NUCLEOTIDE SEQUENCE [LARGE SCALE GENOMIC DNA]</scope>
    <source>
        <strain evidence="3 4">DSM 22607</strain>
    </source>
</reference>
<dbReference type="KEGG" id="cmiu:B1H56_02200"/>
<feature type="transmembrane region" description="Helical" evidence="2">
    <location>
        <begin position="121"/>
        <end position="141"/>
    </location>
</feature>
<name>A0A136Q6M9_9FIRM</name>
<keyword evidence="2" id="KW-0472">Membrane</keyword>
<comment type="caution">
    <text evidence="3">The sequence shown here is derived from an EMBL/GenBank/DDBJ whole genome shotgun (WGS) entry which is preliminary data.</text>
</comment>
<dbReference type="AlphaFoldDB" id="A0A136Q6M9"/>
<dbReference type="EMBL" id="LSZW01000047">
    <property type="protein sequence ID" value="KXK66323.1"/>
    <property type="molecule type" value="Genomic_DNA"/>
</dbReference>